<dbReference type="InterPro" id="IPR000408">
    <property type="entry name" value="Reg_chr_condens"/>
</dbReference>
<evidence type="ECO:0000313" key="3">
    <source>
        <dbReference type="Proteomes" id="UP000601435"/>
    </source>
</evidence>
<dbReference type="PANTHER" id="PTHR45982:SF1">
    <property type="entry name" value="REGULATOR OF CHROMOSOME CONDENSATION"/>
    <property type="match status" value="1"/>
</dbReference>
<dbReference type="PANTHER" id="PTHR45982">
    <property type="entry name" value="REGULATOR OF CHROMOSOME CONDENSATION"/>
    <property type="match status" value="1"/>
</dbReference>
<dbReference type="Proteomes" id="UP000601435">
    <property type="component" value="Unassembled WGS sequence"/>
</dbReference>
<dbReference type="PROSITE" id="PS50012">
    <property type="entry name" value="RCC1_3"/>
    <property type="match status" value="2"/>
</dbReference>
<accession>A0A813C1I7</accession>
<dbReference type="PRINTS" id="PR00633">
    <property type="entry name" value="RCCNDNSATION"/>
</dbReference>
<proteinExistence type="predicted"/>
<evidence type="ECO:0000256" key="1">
    <source>
        <dbReference type="PROSITE-ProRule" id="PRU00235"/>
    </source>
</evidence>
<feature type="repeat" description="RCC1" evidence="1">
    <location>
        <begin position="49"/>
        <end position="106"/>
    </location>
</feature>
<dbReference type="Gene3D" id="2.130.10.30">
    <property type="entry name" value="Regulator of chromosome condensation 1/beta-lactamase-inhibitor protein II"/>
    <property type="match status" value="1"/>
</dbReference>
<dbReference type="EMBL" id="CAJNJA010084697">
    <property type="protein sequence ID" value="CAE7937627.1"/>
    <property type="molecule type" value="Genomic_DNA"/>
</dbReference>
<sequence>MAAAQNNFFLWGTWKNRVISKPFLTKKVAQQLKKVVLGESFVIGLTENGKVVSWGKDLKSGCLGLGFSEDTGAPVMNQDVPQEIASLKEVMDIQMGTEHVVALTTGGEVFCWGTGQKGQLGNGNQNTSYIPCKVDALANEQIVQIVVVKNSTFALSTNGTVFGWGENKDNILGFEDETAKKQIAEWPLKLTLLQENRVRKLEVFDGKTIIAHIRGQDSETTFGRFETMQEDGGQEEEEEIEIFKGIDEMRKIMEKTQEWWNHLLNIKHGQPYDLPQDSHIVAGPKQEGHGHGVSLLNCPGLVLESTDALLKSVCSDSQPRPVEPERLHRAERHLDALVTAAVTELKRTQQMPGTRNVRFILCMFIDECRLRREKVQRTIAARQLKDAKAKSKEIVAYSVKDFSSNANESIRKIIAVTKNLQQMLDAVKTIQPVDVPSQELKATLVECLECKLQLHDNQVELLKAQWHFI</sequence>
<gene>
    <name evidence="2" type="primary">Herc4</name>
    <name evidence="2" type="ORF">SNEC2469_LOCUS32881</name>
</gene>
<name>A0A813C1I7_9DINO</name>
<dbReference type="AlphaFoldDB" id="A0A813C1I7"/>
<dbReference type="InterPro" id="IPR051553">
    <property type="entry name" value="Ran_GTPase-activating"/>
</dbReference>
<organism evidence="2 3">
    <name type="scientific">Symbiodinium necroappetens</name>
    <dbReference type="NCBI Taxonomy" id="1628268"/>
    <lineage>
        <taxon>Eukaryota</taxon>
        <taxon>Sar</taxon>
        <taxon>Alveolata</taxon>
        <taxon>Dinophyceae</taxon>
        <taxon>Suessiales</taxon>
        <taxon>Symbiodiniaceae</taxon>
        <taxon>Symbiodinium</taxon>
    </lineage>
</organism>
<evidence type="ECO:0000313" key="2">
    <source>
        <dbReference type="EMBL" id="CAE7937627.1"/>
    </source>
</evidence>
<dbReference type="SUPFAM" id="SSF50985">
    <property type="entry name" value="RCC1/BLIP-II"/>
    <property type="match status" value="1"/>
</dbReference>
<feature type="repeat" description="RCC1" evidence="1">
    <location>
        <begin position="107"/>
        <end position="158"/>
    </location>
</feature>
<dbReference type="InterPro" id="IPR009091">
    <property type="entry name" value="RCC1/BLIP-II"/>
</dbReference>
<dbReference type="OrthoDB" id="310865at2759"/>
<reference evidence="2" key="1">
    <citation type="submission" date="2021-02" db="EMBL/GenBank/DDBJ databases">
        <authorList>
            <person name="Dougan E. K."/>
            <person name="Rhodes N."/>
            <person name="Thang M."/>
            <person name="Chan C."/>
        </authorList>
    </citation>
    <scope>NUCLEOTIDE SEQUENCE</scope>
</reference>
<keyword evidence="3" id="KW-1185">Reference proteome</keyword>
<comment type="caution">
    <text evidence="2">The sequence shown here is derived from an EMBL/GenBank/DDBJ whole genome shotgun (WGS) entry which is preliminary data.</text>
</comment>
<protein>
    <submittedName>
        <fullName evidence="2">Herc4 protein</fullName>
    </submittedName>
</protein>
<dbReference type="Pfam" id="PF00415">
    <property type="entry name" value="RCC1"/>
    <property type="match status" value="1"/>
</dbReference>